<reference evidence="1 2" key="1">
    <citation type="submission" date="2018-03" db="EMBL/GenBank/DDBJ databases">
        <authorList>
            <person name="Keele B.F."/>
        </authorList>
    </citation>
    <scope>NUCLEOTIDE SEQUENCE [LARGE SCALE GENOMIC DNA]</scope>
    <source>
        <strain evidence="1 2">CECT 8626</strain>
    </source>
</reference>
<protein>
    <submittedName>
        <fullName evidence="1">Uncharacterized protein</fullName>
    </submittedName>
</protein>
<dbReference type="Gene3D" id="3.40.50.300">
    <property type="entry name" value="P-loop containing nucleotide triphosphate hydrolases"/>
    <property type="match status" value="1"/>
</dbReference>
<proteinExistence type="predicted"/>
<organism evidence="1 2">
    <name type="scientific">Albidovulum aquaemixtae</name>
    <dbReference type="NCBI Taxonomy" id="1542388"/>
    <lineage>
        <taxon>Bacteria</taxon>
        <taxon>Pseudomonadati</taxon>
        <taxon>Pseudomonadota</taxon>
        <taxon>Alphaproteobacteria</taxon>
        <taxon>Rhodobacterales</taxon>
        <taxon>Paracoccaceae</taxon>
        <taxon>Albidovulum</taxon>
    </lineage>
</organism>
<name>A0A2R8B1V2_9RHOB</name>
<evidence type="ECO:0000313" key="1">
    <source>
        <dbReference type="EMBL" id="SPH16616.1"/>
    </source>
</evidence>
<dbReference type="Proteomes" id="UP000244924">
    <property type="component" value="Unassembled WGS sequence"/>
</dbReference>
<dbReference type="EMBL" id="OMOQ01000001">
    <property type="protein sequence ID" value="SPH16616.1"/>
    <property type="molecule type" value="Genomic_DNA"/>
</dbReference>
<sequence>MIAMPPRGIHGQIEARGVGILAAENETAARVVLAVDLGQEERERLPPWRVTEVLGVELPLLHRVESAHFPAAIMQYLKAGRIE</sequence>
<accession>A0A2R8B1V2</accession>
<evidence type="ECO:0000313" key="2">
    <source>
        <dbReference type="Proteomes" id="UP000244924"/>
    </source>
</evidence>
<keyword evidence="2" id="KW-1185">Reference proteome</keyword>
<gene>
    <name evidence="1" type="ORF">DEA8626_00126</name>
</gene>
<dbReference type="InterPro" id="IPR027417">
    <property type="entry name" value="P-loop_NTPase"/>
</dbReference>
<dbReference type="AlphaFoldDB" id="A0A2R8B1V2"/>